<keyword evidence="2" id="KW-0378">Hydrolase</keyword>
<name>A0AA89BF17_9ASTE</name>
<evidence type="ECO:0000256" key="2">
    <source>
        <dbReference type="ARBA" id="ARBA00022801"/>
    </source>
</evidence>
<accession>A0AA89BF17</accession>
<evidence type="ECO:0008006" key="7">
    <source>
        <dbReference type="Google" id="ProtNLM"/>
    </source>
</evidence>
<dbReference type="SUPFAM" id="SSF51445">
    <property type="entry name" value="(Trans)glycosidases"/>
    <property type="match status" value="1"/>
</dbReference>
<feature type="non-terminal residue" evidence="5">
    <location>
        <position position="420"/>
    </location>
</feature>
<comment type="similarity">
    <text evidence="1 4">Belongs to the glycosyl hydrolase 1 family.</text>
</comment>
<proteinExistence type="inferred from homology"/>
<sequence>MNWLIIFKHYVSFRLAGIAGGKLSGGLNPEGIKYYNDLINELLANGIEPFVTLFHWDLPQALQDEYGGFLSPQIIADFCDYAELCFWEFGDRVKHWITLNEPWSYCVGGYVTGILAPGRGPSSPEYIKQALSSFPPIHGRYSRWDLDIQRFWDRGDDDHKNGDPGVEPYQVAHNQLLAHAFAVKMYKENFQKSQKGVIGITLVSEWMEPLNEKQGDDDSEAAQRALDFMLGWFLSPLTKGKYPESMVHNVGYRLPKFKDMQAKLLKGSFDFIGLNYYTAKYVTKAEDCTGKKHYSYTTDSKGASDWLYSYPEGIRKLLVNVKNNYGDPLIYITENGFDDVNSGLPLSKARVDEDKIQYHKDHLRYLQWAICIFSFVNVQGYFAWSLLDNFEWGEGYTVGFGFVYVDFKNGVTRYPKKSAI</sequence>
<evidence type="ECO:0000313" key="5">
    <source>
        <dbReference type="EMBL" id="KAK3029596.1"/>
    </source>
</evidence>
<dbReference type="Gene3D" id="3.20.20.80">
    <property type="entry name" value="Glycosidases"/>
    <property type="match status" value="1"/>
</dbReference>
<keyword evidence="6" id="KW-1185">Reference proteome</keyword>
<evidence type="ECO:0000256" key="3">
    <source>
        <dbReference type="ARBA" id="ARBA00023295"/>
    </source>
</evidence>
<protein>
    <recommendedName>
        <fullName evidence="7">Beta-glucosidase</fullName>
    </recommendedName>
</protein>
<dbReference type="InterPro" id="IPR017853">
    <property type="entry name" value="GH"/>
</dbReference>
<reference evidence="5" key="1">
    <citation type="submission" date="2022-12" db="EMBL/GenBank/DDBJ databases">
        <title>Draft genome assemblies for two species of Escallonia (Escalloniales).</title>
        <authorList>
            <person name="Chanderbali A."/>
            <person name="Dervinis C."/>
            <person name="Anghel I."/>
            <person name="Soltis D."/>
            <person name="Soltis P."/>
            <person name="Zapata F."/>
        </authorList>
    </citation>
    <scope>NUCLEOTIDE SEQUENCE</scope>
    <source>
        <strain evidence="5">UCBG64.0493</strain>
        <tissue evidence="5">Leaf</tissue>
    </source>
</reference>
<evidence type="ECO:0000256" key="4">
    <source>
        <dbReference type="RuleBase" id="RU003690"/>
    </source>
</evidence>
<gene>
    <name evidence="5" type="ORF">RJ639_039883</name>
</gene>
<dbReference type="InterPro" id="IPR001360">
    <property type="entry name" value="Glyco_hydro_1"/>
</dbReference>
<dbReference type="EMBL" id="JAVXUP010000374">
    <property type="protein sequence ID" value="KAK3029596.1"/>
    <property type="molecule type" value="Genomic_DNA"/>
</dbReference>
<comment type="caution">
    <text evidence="5">The sequence shown here is derived from an EMBL/GenBank/DDBJ whole genome shotgun (WGS) entry which is preliminary data.</text>
</comment>
<organism evidence="5 6">
    <name type="scientific">Escallonia herrerae</name>
    <dbReference type="NCBI Taxonomy" id="1293975"/>
    <lineage>
        <taxon>Eukaryota</taxon>
        <taxon>Viridiplantae</taxon>
        <taxon>Streptophyta</taxon>
        <taxon>Embryophyta</taxon>
        <taxon>Tracheophyta</taxon>
        <taxon>Spermatophyta</taxon>
        <taxon>Magnoliopsida</taxon>
        <taxon>eudicotyledons</taxon>
        <taxon>Gunneridae</taxon>
        <taxon>Pentapetalae</taxon>
        <taxon>asterids</taxon>
        <taxon>campanulids</taxon>
        <taxon>Escalloniales</taxon>
        <taxon>Escalloniaceae</taxon>
        <taxon>Escallonia</taxon>
    </lineage>
</organism>
<dbReference type="Proteomes" id="UP001188597">
    <property type="component" value="Unassembled WGS sequence"/>
</dbReference>
<evidence type="ECO:0000256" key="1">
    <source>
        <dbReference type="ARBA" id="ARBA00010838"/>
    </source>
</evidence>
<dbReference type="GO" id="GO:0005975">
    <property type="term" value="P:carbohydrate metabolic process"/>
    <property type="evidence" value="ECO:0007669"/>
    <property type="project" value="InterPro"/>
</dbReference>
<dbReference type="PRINTS" id="PR00131">
    <property type="entry name" value="GLHYDRLASE1"/>
</dbReference>
<dbReference type="AlphaFoldDB" id="A0AA89BF17"/>
<dbReference type="Pfam" id="PF00232">
    <property type="entry name" value="Glyco_hydro_1"/>
    <property type="match status" value="1"/>
</dbReference>
<dbReference type="PANTHER" id="PTHR10353">
    <property type="entry name" value="GLYCOSYL HYDROLASE"/>
    <property type="match status" value="1"/>
</dbReference>
<evidence type="ECO:0000313" key="6">
    <source>
        <dbReference type="Proteomes" id="UP001188597"/>
    </source>
</evidence>
<keyword evidence="3" id="KW-0326">Glycosidase</keyword>
<dbReference type="GO" id="GO:0008422">
    <property type="term" value="F:beta-glucosidase activity"/>
    <property type="evidence" value="ECO:0007669"/>
    <property type="project" value="TreeGrafter"/>
</dbReference>
<dbReference type="PANTHER" id="PTHR10353:SF137">
    <property type="entry name" value="MYROSINASE 3-RELATED"/>
    <property type="match status" value="1"/>
</dbReference>